<evidence type="ECO:0000259" key="4">
    <source>
        <dbReference type="Pfam" id="PF07859"/>
    </source>
</evidence>
<feature type="region of interest" description="Disordered" evidence="3">
    <location>
        <begin position="407"/>
        <end position="429"/>
    </location>
</feature>
<evidence type="ECO:0000256" key="3">
    <source>
        <dbReference type="SAM" id="MobiDB-lite"/>
    </source>
</evidence>
<name>L7V1Z1_MYCL1</name>
<dbReference type="PANTHER" id="PTHR48081:SF8">
    <property type="entry name" value="ALPHA_BETA HYDROLASE FOLD-3 DOMAIN-CONTAINING PROTEIN-RELATED"/>
    <property type="match status" value="1"/>
</dbReference>
<organism evidence="5 6">
    <name type="scientific">Mycobacterium liflandii (strain 128FXT)</name>
    <dbReference type="NCBI Taxonomy" id="459424"/>
    <lineage>
        <taxon>Bacteria</taxon>
        <taxon>Bacillati</taxon>
        <taxon>Actinomycetota</taxon>
        <taxon>Actinomycetes</taxon>
        <taxon>Mycobacteriales</taxon>
        <taxon>Mycobacteriaceae</taxon>
        <taxon>Mycobacterium</taxon>
        <taxon>Mycobacterium ulcerans group</taxon>
    </lineage>
</organism>
<keyword evidence="6" id="KW-1185">Reference proteome</keyword>
<accession>L7V1Z1</accession>
<evidence type="ECO:0000256" key="2">
    <source>
        <dbReference type="ARBA" id="ARBA00022801"/>
    </source>
</evidence>
<dbReference type="AlphaFoldDB" id="L7V1Z1"/>
<evidence type="ECO:0000256" key="1">
    <source>
        <dbReference type="ARBA" id="ARBA00010515"/>
    </source>
</evidence>
<gene>
    <name evidence="5" type="primary">lipN</name>
    <name evidence="5" type="ordered locus">MULP_01901</name>
</gene>
<feature type="domain" description="Alpha/beta hydrolase fold-3" evidence="4">
    <location>
        <begin position="138"/>
        <end position="345"/>
    </location>
</feature>
<proteinExistence type="inferred from homology"/>
<comment type="similarity">
    <text evidence="1">Belongs to the 'GDXG' lipolytic enzyme family.</text>
</comment>
<dbReference type="KEGG" id="mli:MULP_01901"/>
<dbReference type="Pfam" id="PF07859">
    <property type="entry name" value="Abhydrolase_3"/>
    <property type="match status" value="1"/>
</dbReference>
<dbReference type="SUPFAM" id="SSF53474">
    <property type="entry name" value="alpha/beta-Hydrolases"/>
    <property type="match status" value="1"/>
</dbReference>
<evidence type="ECO:0000313" key="6">
    <source>
        <dbReference type="Proteomes" id="UP000011157"/>
    </source>
</evidence>
<dbReference type="ESTHER" id="mycmm-b2h1k1">
    <property type="family name" value="Hormone-sensitive_lipase_like"/>
</dbReference>
<dbReference type="PATRIC" id="fig|459424.11.peg.1950"/>
<dbReference type="Gene3D" id="3.40.50.1820">
    <property type="entry name" value="alpha/beta hydrolase"/>
    <property type="match status" value="1"/>
</dbReference>
<protein>
    <submittedName>
        <fullName evidence="5">Lipase/esterase LipN</fullName>
        <ecNumber evidence="5">3.1.1.-</ecNumber>
    </submittedName>
</protein>
<dbReference type="EMBL" id="CP003899">
    <property type="protein sequence ID" value="AGC61811.1"/>
    <property type="molecule type" value="Genomic_DNA"/>
</dbReference>
<dbReference type="FunFam" id="3.40.50.1820:FF:000089">
    <property type="entry name" value="Alpha/beta hydrolase"/>
    <property type="match status" value="1"/>
</dbReference>
<evidence type="ECO:0000313" key="5">
    <source>
        <dbReference type="EMBL" id="AGC61811.1"/>
    </source>
</evidence>
<dbReference type="InterPro" id="IPR013094">
    <property type="entry name" value="AB_hydrolase_3"/>
</dbReference>
<sequence>MTNSLPGETDLHPETVHATMSWLSRVQNTVTVVGAKVIPWVPDVAKRLITRGRSVIIDGNTLDPALQLMLSGMRVVGLDGLVIDDDLAASRAHMREAMLGFPGPQIHVDVEELTLPGPAGDISARHYRPPGDAAAPLLVFYHGGGWALGDLDTHDAVCRLTCRDAGIHVLAIDYRLSPEHRAPAAIDDAFAAFEWAHAHAAELGALPGRVAVGGDSAGGNLAAVVSQLARDSGGPAPIFQWLIYPRTDFAGRTRSASLFARGFLLTKRDIDWFHSQYLKGSGIEPTDPRVSPLRAESLAGLAPALIAVAGFDPLRDEGENYATALRAAGTPVDLRAMGSLTHGFLNLFPLGGGCAAATSELISALRAHLTGFERCRWGGFAPWVRTVAGTIGQYRRGSQLRLAGRRYSRGARPPEAERARKRSAADQYM</sequence>
<dbReference type="InterPro" id="IPR050300">
    <property type="entry name" value="GDXG_lipolytic_enzyme"/>
</dbReference>
<dbReference type="PANTHER" id="PTHR48081">
    <property type="entry name" value="AB HYDROLASE SUPERFAMILY PROTEIN C4A8.06C"/>
    <property type="match status" value="1"/>
</dbReference>
<dbReference type="HOGENOM" id="CLU_012494_6_4_11"/>
<dbReference type="EC" id="3.1.1.-" evidence="5"/>
<keyword evidence="2 5" id="KW-0378">Hydrolase</keyword>
<reference evidence="5 6" key="1">
    <citation type="journal article" date="2013" name="J. Bacteriol.">
        <title>Complete Genome Sequence of the Frog Pathogen Mycobacterium ulcerans Ecovar Liflandii.</title>
        <authorList>
            <person name="Tobias N.J."/>
            <person name="Doig K.D."/>
            <person name="Medema M.H."/>
            <person name="Chen H."/>
            <person name="Haring V."/>
            <person name="Moore R."/>
            <person name="Seemann T."/>
            <person name="Stinear T.P."/>
        </authorList>
    </citation>
    <scope>NUCLEOTIDE SEQUENCE [LARGE SCALE GENOMIC DNA]</scope>
    <source>
        <strain evidence="5 6">128FXT</strain>
    </source>
</reference>
<dbReference type="Proteomes" id="UP000011157">
    <property type="component" value="Chromosome"/>
</dbReference>
<dbReference type="GO" id="GO:0016787">
    <property type="term" value="F:hydrolase activity"/>
    <property type="evidence" value="ECO:0007669"/>
    <property type="project" value="UniProtKB-KW"/>
</dbReference>
<dbReference type="InterPro" id="IPR029058">
    <property type="entry name" value="AB_hydrolase_fold"/>
</dbReference>